<evidence type="ECO:0000256" key="1">
    <source>
        <dbReference type="ARBA" id="ARBA00003532"/>
    </source>
</evidence>
<dbReference type="InterPro" id="IPR017900">
    <property type="entry name" value="4Fe4S_Fe_S_CS"/>
</dbReference>
<keyword evidence="5 7" id="KW-0408">Iron</keyword>
<proteinExistence type="predicted"/>
<dbReference type="InterPro" id="IPR051269">
    <property type="entry name" value="Fe-S_cluster_ET"/>
</dbReference>
<keyword evidence="2 7" id="KW-0813">Transport</keyword>
<dbReference type="PROSITE" id="PS00198">
    <property type="entry name" value="4FE4S_FER_1"/>
    <property type="match status" value="1"/>
</dbReference>
<keyword evidence="4 7" id="KW-0249">Electron transport</keyword>
<organism evidence="9 10">
    <name type="scientific">Desulfobulbus propionicus (strain ATCC 33891 / DSM 2032 / VKM B-1956 / 1pr3)</name>
    <dbReference type="NCBI Taxonomy" id="577650"/>
    <lineage>
        <taxon>Bacteria</taxon>
        <taxon>Pseudomonadati</taxon>
        <taxon>Thermodesulfobacteriota</taxon>
        <taxon>Desulfobulbia</taxon>
        <taxon>Desulfobulbales</taxon>
        <taxon>Desulfobulbaceae</taxon>
        <taxon>Desulfobulbus</taxon>
    </lineage>
</organism>
<keyword evidence="10" id="KW-1185">Reference proteome</keyword>
<dbReference type="PROSITE" id="PS51379">
    <property type="entry name" value="4FE4S_FER_2"/>
    <property type="match status" value="1"/>
</dbReference>
<keyword evidence="6 7" id="KW-0411">Iron-sulfur</keyword>
<dbReference type="RefSeq" id="WP_015724154.1">
    <property type="nucleotide sequence ID" value="NC_014972.1"/>
</dbReference>
<dbReference type="PRINTS" id="PR00352">
    <property type="entry name" value="3FE4SFRDOXIN"/>
</dbReference>
<evidence type="ECO:0000313" key="10">
    <source>
        <dbReference type="Proteomes" id="UP000006365"/>
    </source>
</evidence>
<evidence type="ECO:0000256" key="4">
    <source>
        <dbReference type="ARBA" id="ARBA00022982"/>
    </source>
</evidence>
<dbReference type="KEGG" id="dpr:Despr_1458"/>
<evidence type="ECO:0000313" key="9">
    <source>
        <dbReference type="EMBL" id="ADW17613.1"/>
    </source>
</evidence>
<dbReference type="PANTHER" id="PTHR36923">
    <property type="entry name" value="FERREDOXIN"/>
    <property type="match status" value="1"/>
</dbReference>
<dbReference type="EMBL" id="CP002364">
    <property type="protein sequence ID" value="ADW17613.1"/>
    <property type="molecule type" value="Genomic_DNA"/>
</dbReference>
<comment type="function">
    <text evidence="1 7">Ferredoxins are iron-sulfur proteins that transfer electrons in a wide variety of metabolic reactions.</text>
</comment>
<gene>
    <name evidence="9" type="ordered locus">Despr_1458</name>
</gene>
<dbReference type="GO" id="GO:0009055">
    <property type="term" value="F:electron transfer activity"/>
    <property type="evidence" value="ECO:0007669"/>
    <property type="project" value="UniProtKB-UniRule"/>
</dbReference>
<evidence type="ECO:0000256" key="7">
    <source>
        <dbReference type="RuleBase" id="RU368020"/>
    </source>
</evidence>
<evidence type="ECO:0000256" key="6">
    <source>
        <dbReference type="ARBA" id="ARBA00023014"/>
    </source>
</evidence>
<dbReference type="PANTHER" id="PTHR36923:SF3">
    <property type="entry name" value="FERREDOXIN"/>
    <property type="match status" value="1"/>
</dbReference>
<dbReference type="Proteomes" id="UP000006365">
    <property type="component" value="Chromosome"/>
</dbReference>
<evidence type="ECO:0000256" key="2">
    <source>
        <dbReference type="ARBA" id="ARBA00022448"/>
    </source>
</evidence>
<name>A0A7U3YLJ3_DESPD</name>
<reference evidence="9 10" key="1">
    <citation type="journal article" date="2011" name="Stand. Genomic Sci.">
        <title>Complete genome sequence of Desulfobulbus propionicus type strain (1pr3).</title>
        <authorList>
            <person name="Pagani I."/>
            <person name="Lapidus A."/>
            <person name="Nolan M."/>
            <person name="Lucas S."/>
            <person name="Hammon N."/>
            <person name="Deshpande S."/>
            <person name="Cheng J.F."/>
            <person name="Chertkov O."/>
            <person name="Davenport K."/>
            <person name="Tapia R."/>
            <person name="Han C."/>
            <person name="Goodwin L."/>
            <person name="Pitluck S."/>
            <person name="Liolios K."/>
            <person name="Mavromatis K."/>
            <person name="Ivanova N."/>
            <person name="Mikhailova N."/>
            <person name="Pati A."/>
            <person name="Chen A."/>
            <person name="Palaniappan K."/>
            <person name="Land M."/>
            <person name="Hauser L."/>
            <person name="Chang Y.J."/>
            <person name="Jeffries C.D."/>
            <person name="Detter J.C."/>
            <person name="Brambilla E."/>
            <person name="Kannan K.P."/>
            <person name="Djao O.D."/>
            <person name="Rohde M."/>
            <person name="Pukall R."/>
            <person name="Spring S."/>
            <person name="Goker M."/>
            <person name="Sikorski J."/>
            <person name="Woyke T."/>
            <person name="Bristow J."/>
            <person name="Eisen J.A."/>
            <person name="Markowitz V."/>
            <person name="Hugenholtz P."/>
            <person name="Kyrpides N.C."/>
            <person name="Klenk H.P."/>
        </authorList>
    </citation>
    <scope>NUCLEOTIDE SEQUENCE [LARGE SCALE GENOMIC DNA]</scope>
    <source>
        <strain evidence="10">ATCC 33891 / DSM 2032 / 1pr3</strain>
    </source>
</reference>
<dbReference type="Pfam" id="PF13370">
    <property type="entry name" value="Fer4_13"/>
    <property type="match status" value="1"/>
</dbReference>
<dbReference type="Gene3D" id="3.30.70.20">
    <property type="match status" value="1"/>
</dbReference>
<dbReference type="GO" id="GO:0005506">
    <property type="term" value="F:iron ion binding"/>
    <property type="evidence" value="ECO:0007669"/>
    <property type="project" value="UniProtKB-UniRule"/>
</dbReference>
<accession>A0A7U3YLJ3</accession>
<evidence type="ECO:0000256" key="5">
    <source>
        <dbReference type="ARBA" id="ARBA00023004"/>
    </source>
</evidence>
<evidence type="ECO:0000259" key="8">
    <source>
        <dbReference type="PROSITE" id="PS51379"/>
    </source>
</evidence>
<dbReference type="GO" id="GO:0051536">
    <property type="term" value="F:iron-sulfur cluster binding"/>
    <property type="evidence" value="ECO:0007669"/>
    <property type="project" value="UniProtKB-KW"/>
</dbReference>
<keyword evidence="3 7" id="KW-0479">Metal-binding</keyword>
<dbReference type="InterPro" id="IPR017896">
    <property type="entry name" value="4Fe4S_Fe-S-bd"/>
</dbReference>
<dbReference type="AlphaFoldDB" id="A0A7U3YLJ3"/>
<feature type="domain" description="4Fe-4S ferredoxin-type" evidence="8">
    <location>
        <begin position="2"/>
        <end position="30"/>
    </location>
</feature>
<dbReference type="SUPFAM" id="SSF54862">
    <property type="entry name" value="4Fe-4S ferredoxins"/>
    <property type="match status" value="1"/>
</dbReference>
<protein>
    <recommendedName>
        <fullName evidence="7">Ferredoxin</fullName>
    </recommendedName>
</protein>
<dbReference type="InterPro" id="IPR001080">
    <property type="entry name" value="3Fe4S_ferredoxin"/>
</dbReference>
<sequence>MKQVKIDQEECLGCGACVELCPDVFAMNDEDNKAYVTTPEGGNQDCIDEAIASCPASCISNEED</sequence>
<evidence type="ECO:0000256" key="3">
    <source>
        <dbReference type="ARBA" id="ARBA00022723"/>
    </source>
</evidence>